<dbReference type="RefSeq" id="WP_034291805.1">
    <property type="nucleotide sequence ID" value="NZ_CP091519.2"/>
</dbReference>
<accession>A0A376BT44</accession>
<dbReference type="EMBL" id="UFSO01000003">
    <property type="protein sequence ID" value="SSY80100.1"/>
    <property type="molecule type" value="Genomic_DNA"/>
</dbReference>
<gene>
    <name evidence="1" type="ORF">NCTC10283_01654</name>
</gene>
<dbReference type="AlphaFoldDB" id="A0A376BT44"/>
<keyword evidence="2" id="KW-1185">Reference proteome</keyword>
<evidence type="ECO:0000313" key="2">
    <source>
        <dbReference type="Proteomes" id="UP000254209"/>
    </source>
</evidence>
<evidence type="ECO:0000313" key="1">
    <source>
        <dbReference type="EMBL" id="SSY80100.1"/>
    </source>
</evidence>
<organism evidence="1 2">
    <name type="scientific">Alysiella crassa</name>
    <dbReference type="NCBI Taxonomy" id="153491"/>
    <lineage>
        <taxon>Bacteria</taxon>
        <taxon>Pseudomonadati</taxon>
        <taxon>Pseudomonadota</taxon>
        <taxon>Betaproteobacteria</taxon>
        <taxon>Neisseriales</taxon>
        <taxon>Neisseriaceae</taxon>
        <taxon>Alysiella</taxon>
    </lineage>
</organism>
<reference evidence="1 2" key="1">
    <citation type="submission" date="2018-06" db="EMBL/GenBank/DDBJ databases">
        <authorList>
            <consortium name="Pathogen Informatics"/>
            <person name="Doyle S."/>
        </authorList>
    </citation>
    <scope>NUCLEOTIDE SEQUENCE [LARGE SCALE GENOMIC DNA]</scope>
    <source>
        <strain evidence="1 2">NCTC10283</strain>
    </source>
</reference>
<protein>
    <submittedName>
        <fullName evidence="1">Protein of uncharacterized function (DUF3486)</fullName>
    </submittedName>
</protein>
<dbReference type="OrthoDB" id="371328at2"/>
<proteinExistence type="predicted"/>
<sequence>MAPRSSMETLPENVRREFERRLIANGFANYTELADWLNSQGYQISRSAAHRYGQKMERRFAKIKTSTEAAKLIADGANDEHDHRSAAIVAMLQSELFEVLVDISELDEDDKTKLNPLAKFDLISEGAKRIGSFVNASTRLKEYQNKVKSRAQAAADEVAKTVKKGGLSDETADEIRRQILGIAT</sequence>
<dbReference type="Proteomes" id="UP000254209">
    <property type="component" value="Unassembled WGS sequence"/>
</dbReference>
<dbReference type="Pfam" id="PF11985">
    <property type="entry name" value="Phage_Mu_Gp27"/>
    <property type="match status" value="1"/>
</dbReference>
<name>A0A376BT44_9NEIS</name>
<dbReference type="STRING" id="1120980.GCA_000745955_00767"/>
<dbReference type="InterPro" id="IPR021874">
    <property type="entry name" value="Phage_Mu_Gp27"/>
</dbReference>